<evidence type="ECO:0000256" key="10">
    <source>
        <dbReference type="ARBA" id="ARBA00022837"/>
    </source>
</evidence>
<dbReference type="InterPro" id="IPR011096">
    <property type="entry name" value="FTP_domain"/>
</dbReference>
<keyword evidence="10" id="KW-0106">Calcium</keyword>
<evidence type="ECO:0000259" key="15">
    <source>
        <dbReference type="Pfam" id="PF07504"/>
    </source>
</evidence>
<feature type="domain" description="FTP" evidence="15">
    <location>
        <begin position="80"/>
        <end position="128"/>
    </location>
</feature>
<dbReference type="Gene3D" id="1.10.390.10">
    <property type="entry name" value="Neutral Protease Domain 2"/>
    <property type="match status" value="1"/>
</dbReference>
<keyword evidence="9 12" id="KW-0862">Zinc</keyword>
<comment type="cofactor">
    <cofactor evidence="1 12">
        <name>Zn(2+)</name>
        <dbReference type="ChEBI" id="CHEBI:29105"/>
    </cofactor>
</comment>
<dbReference type="Gene3D" id="3.10.450.490">
    <property type="match status" value="1"/>
</dbReference>
<dbReference type="Pfam" id="PF01447">
    <property type="entry name" value="Peptidase_M4"/>
    <property type="match status" value="1"/>
</dbReference>
<dbReference type="Pfam" id="PF02868">
    <property type="entry name" value="Peptidase_M4_C"/>
    <property type="match status" value="1"/>
</dbReference>
<evidence type="ECO:0000256" key="8">
    <source>
        <dbReference type="ARBA" id="ARBA00022801"/>
    </source>
</evidence>
<feature type="chain" id="PRO_5045013799" description="Neutral metalloproteinase" evidence="12">
    <location>
        <begin position="25"/>
        <end position="551"/>
    </location>
</feature>
<keyword evidence="5 12" id="KW-0645">Protease</keyword>
<feature type="domain" description="Peptidase M4 C-terminal" evidence="14">
    <location>
        <begin position="388"/>
        <end position="550"/>
    </location>
</feature>
<dbReference type="CDD" id="cd09597">
    <property type="entry name" value="M4_TLP"/>
    <property type="match status" value="1"/>
</dbReference>
<dbReference type="PANTHER" id="PTHR33794:SF3">
    <property type="entry name" value="NEUTRAL PROTEASE B"/>
    <property type="match status" value="1"/>
</dbReference>
<evidence type="ECO:0000256" key="3">
    <source>
        <dbReference type="ARBA" id="ARBA00009388"/>
    </source>
</evidence>
<keyword evidence="4 12" id="KW-0964">Secreted</keyword>
<dbReference type="InterPro" id="IPR050728">
    <property type="entry name" value="Zinc_Metalloprotease_M4"/>
</dbReference>
<dbReference type="PRINTS" id="PR00730">
    <property type="entry name" value="THERMOLYSIN"/>
</dbReference>
<evidence type="ECO:0000256" key="6">
    <source>
        <dbReference type="ARBA" id="ARBA00022723"/>
    </source>
</evidence>
<dbReference type="InterPro" id="IPR013856">
    <property type="entry name" value="Peptidase_M4_domain"/>
</dbReference>
<evidence type="ECO:0000256" key="11">
    <source>
        <dbReference type="ARBA" id="ARBA00023049"/>
    </source>
</evidence>
<dbReference type="InterPro" id="IPR023612">
    <property type="entry name" value="Peptidase_M4"/>
</dbReference>
<protein>
    <recommendedName>
        <fullName evidence="12">Neutral metalloproteinase</fullName>
        <ecNumber evidence="12">3.4.24.-</ecNumber>
    </recommendedName>
</protein>
<dbReference type="Gene3D" id="3.10.450.40">
    <property type="match status" value="1"/>
</dbReference>
<keyword evidence="8 12" id="KW-0378">Hydrolase</keyword>
<organism evidence="16 17">
    <name type="scientific">Chengkuizengella axinellae</name>
    <dbReference type="NCBI Taxonomy" id="3064388"/>
    <lineage>
        <taxon>Bacteria</taxon>
        <taxon>Bacillati</taxon>
        <taxon>Bacillota</taxon>
        <taxon>Bacilli</taxon>
        <taxon>Bacillales</taxon>
        <taxon>Paenibacillaceae</taxon>
        <taxon>Chengkuizengella</taxon>
    </lineage>
</organism>
<keyword evidence="17" id="KW-1185">Reference proteome</keyword>
<evidence type="ECO:0000313" key="17">
    <source>
        <dbReference type="Proteomes" id="UP001231941"/>
    </source>
</evidence>
<comment type="subcellular location">
    <subcellularLocation>
        <location evidence="2 12">Secreted</location>
    </subcellularLocation>
</comment>
<gene>
    <name evidence="16" type="ORF">Q5Y73_21550</name>
</gene>
<dbReference type="Pfam" id="PF07504">
    <property type="entry name" value="FTP"/>
    <property type="match status" value="1"/>
</dbReference>
<evidence type="ECO:0000259" key="14">
    <source>
        <dbReference type="Pfam" id="PF02868"/>
    </source>
</evidence>
<dbReference type="PANTHER" id="PTHR33794">
    <property type="entry name" value="BACILLOLYSIN"/>
    <property type="match status" value="1"/>
</dbReference>
<dbReference type="EMBL" id="JAVAMP010000017">
    <property type="protein sequence ID" value="MDP5276683.1"/>
    <property type="molecule type" value="Genomic_DNA"/>
</dbReference>
<proteinExistence type="inferred from homology"/>
<evidence type="ECO:0000256" key="5">
    <source>
        <dbReference type="ARBA" id="ARBA00022670"/>
    </source>
</evidence>
<accession>A0ABT9J501</accession>
<comment type="caution">
    <text evidence="16">The sequence shown here is derived from an EMBL/GenBank/DDBJ whole genome shotgun (WGS) entry which is preliminary data.</text>
</comment>
<evidence type="ECO:0000313" key="16">
    <source>
        <dbReference type="EMBL" id="MDP5276683.1"/>
    </source>
</evidence>
<dbReference type="Proteomes" id="UP001231941">
    <property type="component" value="Unassembled WGS sequence"/>
</dbReference>
<evidence type="ECO:0000256" key="4">
    <source>
        <dbReference type="ARBA" id="ARBA00022525"/>
    </source>
</evidence>
<name>A0ABT9J501_9BACL</name>
<feature type="signal peptide" evidence="12">
    <location>
        <begin position="1"/>
        <end position="24"/>
    </location>
</feature>
<reference evidence="16 17" key="1">
    <citation type="submission" date="2023-08" db="EMBL/GenBank/DDBJ databases">
        <authorList>
            <person name="Park J.-S."/>
        </authorList>
    </citation>
    <scope>NUCLEOTIDE SEQUENCE [LARGE SCALE GENOMIC DNA]</scope>
    <source>
        <strain evidence="16 17">2205SS18-9</strain>
    </source>
</reference>
<evidence type="ECO:0000256" key="7">
    <source>
        <dbReference type="ARBA" id="ARBA00022729"/>
    </source>
</evidence>
<evidence type="ECO:0000256" key="9">
    <source>
        <dbReference type="ARBA" id="ARBA00022833"/>
    </source>
</evidence>
<keyword evidence="11 12" id="KW-0482">Metalloprotease</keyword>
<evidence type="ECO:0000256" key="2">
    <source>
        <dbReference type="ARBA" id="ARBA00004613"/>
    </source>
</evidence>
<dbReference type="Gene3D" id="3.10.170.10">
    <property type="match status" value="1"/>
</dbReference>
<sequence length="551" mass="60655">MKKRFLVVLSLCLVLAMLIPQASAQSEITEKINKSEKTSTPEFISGKLTEKSNKKPKEILFQYLNDKKDVFKFAEAAESDFVVLDEFVDDLGFTHLRLQQEYKGTPVYGATFTAHVDSSGVLTAFSGTVAPELDKKLKGEKKVKKKDALSIAEEDLISSLTDAPAYVIEPSAENVIYVKDNESHYALLVTFKYLYPEVADWNYFIDAVTGDILHKFDSSFKVDSTGTGTGVLGDEKILNTDQQGNTFFLQDNTRGDGIFTYDGENVSQNILNRPLRVIMRYLPGTLWSDADNVLNDSYDAAAVDAHYYAGLVYDYYLETFNRDSFDNQGAAIKSTVHFGQNYQNAGWLGEPLNQMMYGDGDGVEWLDFSGSFDVIAHEITHAVTDKTANLIYQDESGAMNEAMSDIFGVLAEYWAGLDPDWLMGEDIYTPGISGDALRSLSDPTALGQPDHYSDYLNTTADHGGVHTNSGIINKAAYLLSEGGNHSGVSVNGVGKDKMGDIFYRSLTQYLTENATFSQLRSAAIQSATDLYGSNSSEVTSVQQAFDAVGIN</sequence>
<dbReference type="InterPro" id="IPR027268">
    <property type="entry name" value="Peptidase_M4/M1_CTD_sf"/>
</dbReference>
<dbReference type="RefSeq" id="WP_305993992.1">
    <property type="nucleotide sequence ID" value="NZ_JAVAMP010000017.1"/>
</dbReference>
<evidence type="ECO:0000259" key="13">
    <source>
        <dbReference type="Pfam" id="PF01447"/>
    </source>
</evidence>
<keyword evidence="7 12" id="KW-0732">Signal</keyword>
<evidence type="ECO:0000256" key="1">
    <source>
        <dbReference type="ARBA" id="ARBA00001947"/>
    </source>
</evidence>
<keyword evidence="6" id="KW-0479">Metal-binding</keyword>
<comment type="function">
    <text evidence="12">Extracellular zinc metalloprotease.</text>
</comment>
<feature type="domain" description="Peptidase M4" evidence="13">
    <location>
        <begin position="225"/>
        <end position="385"/>
    </location>
</feature>
<dbReference type="InterPro" id="IPR001570">
    <property type="entry name" value="Peptidase_M4_C_domain"/>
</dbReference>
<comment type="similarity">
    <text evidence="3 12">Belongs to the peptidase M4 family.</text>
</comment>
<dbReference type="EC" id="3.4.24.-" evidence="12"/>
<dbReference type="SUPFAM" id="SSF55486">
    <property type="entry name" value="Metalloproteases ('zincins'), catalytic domain"/>
    <property type="match status" value="1"/>
</dbReference>
<evidence type="ECO:0000256" key="12">
    <source>
        <dbReference type="RuleBase" id="RU366073"/>
    </source>
</evidence>